<evidence type="ECO:0000313" key="2">
    <source>
        <dbReference type="Proteomes" id="UP000055045"/>
    </source>
</evidence>
<organism evidence="1 2">
    <name type="scientific">Penicillium freii</name>
    <dbReference type="NCBI Taxonomy" id="48697"/>
    <lineage>
        <taxon>Eukaryota</taxon>
        <taxon>Fungi</taxon>
        <taxon>Dikarya</taxon>
        <taxon>Ascomycota</taxon>
        <taxon>Pezizomycotina</taxon>
        <taxon>Eurotiomycetes</taxon>
        <taxon>Eurotiomycetidae</taxon>
        <taxon>Eurotiales</taxon>
        <taxon>Aspergillaceae</taxon>
        <taxon>Penicillium</taxon>
    </lineage>
</organism>
<sequence>MNTQPTPWWITRQTRTTQSPRPFQSSLSTGLFFLSPFSSGAFVRYKPSSFFPPSCSTHLPAMNHYRMFLFINVYHLSFTIPIHIF</sequence>
<dbReference type="AlphaFoldDB" id="A0A101MNM6"/>
<dbReference type="EMBL" id="LLXE01000062">
    <property type="protein sequence ID" value="KUM63870.1"/>
    <property type="molecule type" value="Genomic_DNA"/>
</dbReference>
<protein>
    <submittedName>
        <fullName evidence="1">Uncharacterized protein</fullName>
    </submittedName>
</protein>
<proteinExistence type="predicted"/>
<name>A0A101MNM6_PENFR</name>
<comment type="caution">
    <text evidence="1">The sequence shown here is derived from an EMBL/GenBank/DDBJ whole genome shotgun (WGS) entry which is preliminary data.</text>
</comment>
<evidence type="ECO:0000313" key="1">
    <source>
        <dbReference type="EMBL" id="KUM63870.1"/>
    </source>
</evidence>
<dbReference type="Proteomes" id="UP000055045">
    <property type="component" value="Unassembled WGS sequence"/>
</dbReference>
<accession>A0A101MNM6</accession>
<gene>
    <name evidence="1" type="ORF">ACN42_g3220</name>
</gene>
<keyword evidence="2" id="KW-1185">Reference proteome</keyword>
<reference evidence="1 2" key="1">
    <citation type="submission" date="2015-10" db="EMBL/GenBank/DDBJ databases">
        <title>Genome sequencing of Penicillium freii.</title>
        <authorList>
            <person name="Nguyen H.D."/>
            <person name="Visagie C.M."/>
            <person name="Seifert K.A."/>
        </authorList>
    </citation>
    <scope>NUCLEOTIDE SEQUENCE [LARGE SCALE GENOMIC DNA]</scope>
    <source>
        <strain evidence="1 2">DAOM 242723</strain>
    </source>
</reference>